<sequence>MNDQDQQEITVRDNPDKSRFDVLVDGRPAGFSVYQDFGEAPTQQRIFYHTVVFDAYEGRGLAGILTRTALDTSIQAGRRIVPVCPYVTRWLSTHHDFDDATDAAGPEHLRSLG</sequence>
<evidence type="ECO:0000259" key="1">
    <source>
        <dbReference type="PROSITE" id="PS51729"/>
    </source>
</evidence>
<organism evidence="2 3">
    <name type="scientific">Promicromonospora umidemergens</name>
    <dbReference type="NCBI Taxonomy" id="629679"/>
    <lineage>
        <taxon>Bacteria</taxon>
        <taxon>Bacillati</taxon>
        <taxon>Actinomycetota</taxon>
        <taxon>Actinomycetes</taxon>
        <taxon>Micrococcales</taxon>
        <taxon>Promicromonosporaceae</taxon>
        <taxon>Promicromonospora</taxon>
    </lineage>
</organism>
<dbReference type="Gene3D" id="3.40.630.30">
    <property type="match status" value="1"/>
</dbReference>
<dbReference type="RefSeq" id="WP_253875500.1">
    <property type="nucleotide sequence ID" value="NZ_BAABHM010000002.1"/>
</dbReference>
<feature type="domain" description="N-acetyltransferase" evidence="1">
    <location>
        <begin position="12"/>
        <end position="102"/>
    </location>
</feature>
<dbReference type="InterPro" id="IPR031165">
    <property type="entry name" value="GNAT_YJDJ"/>
</dbReference>
<dbReference type="EMBL" id="BAABHM010000002">
    <property type="protein sequence ID" value="GAA4687303.1"/>
    <property type="molecule type" value="Genomic_DNA"/>
</dbReference>
<dbReference type="PROSITE" id="PS51729">
    <property type="entry name" value="GNAT_YJDJ"/>
    <property type="match status" value="1"/>
</dbReference>
<dbReference type="SUPFAM" id="SSF55729">
    <property type="entry name" value="Acyl-CoA N-acyltransferases (Nat)"/>
    <property type="match status" value="1"/>
</dbReference>
<dbReference type="Pfam" id="PF14542">
    <property type="entry name" value="Acetyltransf_CG"/>
    <property type="match status" value="1"/>
</dbReference>
<dbReference type="PANTHER" id="PTHR31435:SF10">
    <property type="entry name" value="BSR4717 PROTEIN"/>
    <property type="match status" value="1"/>
</dbReference>
<dbReference type="InterPro" id="IPR016181">
    <property type="entry name" value="Acyl_CoA_acyltransferase"/>
</dbReference>
<proteinExistence type="predicted"/>
<name>A0ABP8WEC4_9MICO</name>
<evidence type="ECO:0000313" key="2">
    <source>
        <dbReference type="EMBL" id="GAA4687303.1"/>
    </source>
</evidence>
<comment type="caution">
    <text evidence="2">The sequence shown here is derived from an EMBL/GenBank/DDBJ whole genome shotgun (WGS) entry which is preliminary data.</text>
</comment>
<gene>
    <name evidence="2" type="ORF">GCM10023198_02080</name>
</gene>
<evidence type="ECO:0000313" key="3">
    <source>
        <dbReference type="Proteomes" id="UP001500843"/>
    </source>
</evidence>
<reference evidence="3" key="1">
    <citation type="journal article" date="2019" name="Int. J. Syst. Evol. Microbiol.">
        <title>The Global Catalogue of Microorganisms (GCM) 10K type strain sequencing project: providing services to taxonomists for standard genome sequencing and annotation.</title>
        <authorList>
            <consortium name="The Broad Institute Genomics Platform"/>
            <consortium name="The Broad Institute Genome Sequencing Center for Infectious Disease"/>
            <person name="Wu L."/>
            <person name="Ma J."/>
        </authorList>
    </citation>
    <scope>NUCLEOTIDE SEQUENCE [LARGE SCALE GENOMIC DNA]</scope>
    <source>
        <strain evidence="3">JCM 17975</strain>
    </source>
</reference>
<dbReference type="InterPro" id="IPR045057">
    <property type="entry name" value="Gcn5-rel_NAT"/>
</dbReference>
<accession>A0ABP8WEC4</accession>
<keyword evidence="3" id="KW-1185">Reference proteome</keyword>
<dbReference type="PANTHER" id="PTHR31435">
    <property type="entry name" value="PROTEIN NATD1"/>
    <property type="match status" value="1"/>
</dbReference>
<protein>
    <submittedName>
        <fullName evidence="2">GNAT family N-acetyltransferase</fullName>
    </submittedName>
</protein>
<dbReference type="Proteomes" id="UP001500843">
    <property type="component" value="Unassembled WGS sequence"/>
</dbReference>